<dbReference type="InterPro" id="IPR001254">
    <property type="entry name" value="Trypsin_dom"/>
</dbReference>
<evidence type="ECO:0000256" key="1">
    <source>
        <dbReference type="ARBA" id="ARBA00004613"/>
    </source>
</evidence>
<dbReference type="InterPro" id="IPR050430">
    <property type="entry name" value="Peptidase_S1"/>
</dbReference>
<dbReference type="PANTHER" id="PTHR24276">
    <property type="entry name" value="POLYSERASE-RELATED"/>
    <property type="match status" value="1"/>
</dbReference>
<evidence type="ECO:0000313" key="10">
    <source>
        <dbReference type="EMBL" id="KAF4143504.1"/>
    </source>
</evidence>
<keyword evidence="6" id="KW-1015">Disulfide bond</keyword>
<evidence type="ECO:0000256" key="2">
    <source>
        <dbReference type="ARBA" id="ARBA00007664"/>
    </source>
</evidence>
<keyword evidence="5" id="KW-0843">Virulence</keyword>
<keyword evidence="3" id="KW-0964">Secreted</keyword>
<reference evidence="10" key="1">
    <citation type="submission" date="2020-03" db="EMBL/GenBank/DDBJ databases">
        <title>Hybrid Assembly of Korean Phytophthora infestans isolates.</title>
        <authorList>
            <person name="Prokchorchik M."/>
            <person name="Lee Y."/>
            <person name="Seo J."/>
            <person name="Cho J.-H."/>
            <person name="Park Y.-E."/>
            <person name="Jang D.-C."/>
            <person name="Im J.-S."/>
            <person name="Choi J.-G."/>
            <person name="Park H.-J."/>
            <person name="Lee G.-B."/>
            <person name="Lee Y.-G."/>
            <person name="Hong S.-Y."/>
            <person name="Cho K."/>
            <person name="Sohn K.H."/>
        </authorList>
    </citation>
    <scope>NUCLEOTIDE SEQUENCE</scope>
    <source>
        <strain evidence="10">KR_2_A2</strain>
    </source>
</reference>
<dbReference type="PROSITE" id="PS50240">
    <property type="entry name" value="TRYPSIN_DOM"/>
    <property type="match status" value="1"/>
</dbReference>
<dbReference type="SMART" id="SM00020">
    <property type="entry name" value="Tryp_SPc"/>
    <property type="match status" value="1"/>
</dbReference>
<keyword evidence="4 8" id="KW-0732">Signal</keyword>
<evidence type="ECO:0000256" key="5">
    <source>
        <dbReference type="ARBA" id="ARBA00023026"/>
    </source>
</evidence>
<accession>A0A8S9UWK1</accession>
<comment type="caution">
    <text evidence="10">The sequence shown here is derived from an EMBL/GenBank/DDBJ whole genome shotgun (WGS) entry which is preliminary data.</text>
</comment>
<dbReference type="GO" id="GO:0004252">
    <property type="term" value="F:serine-type endopeptidase activity"/>
    <property type="evidence" value="ECO:0007669"/>
    <property type="project" value="InterPro"/>
</dbReference>
<dbReference type="PANTHER" id="PTHR24276:SF98">
    <property type="entry name" value="FI18310P1-RELATED"/>
    <property type="match status" value="1"/>
</dbReference>
<feature type="signal peptide" evidence="8">
    <location>
        <begin position="1"/>
        <end position="20"/>
    </location>
</feature>
<dbReference type="GO" id="GO:0005576">
    <property type="term" value="C:extracellular region"/>
    <property type="evidence" value="ECO:0007669"/>
    <property type="project" value="UniProtKB-SubCell"/>
</dbReference>
<protein>
    <submittedName>
        <fullName evidence="10">Trypsin</fullName>
    </submittedName>
</protein>
<dbReference type="AlphaFoldDB" id="A0A8S9UWK1"/>
<evidence type="ECO:0000256" key="4">
    <source>
        <dbReference type="ARBA" id="ARBA00022729"/>
    </source>
</evidence>
<organism evidence="10 11">
    <name type="scientific">Phytophthora infestans</name>
    <name type="common">Potato late blight agent</name>
    <name type="synonym">Botrytis infestans</name>
    <dbReference type="NCBI Taxonomy" id="4787"/>
    <lineage>
        <taxon>Eukaryota</taxon>
        <taxon>Sar</taxon>
        <taxon>Stramenopiles</taxon>
        <taxon>Oomycota</taxon>
        <taxon>Peronosporomycetes</taxon>
        <taxon>Peronosporales</taxon>
        <taxon>Peronosporaceae</taxon>
        <taxon>Phytophthora</taxon>
    </lineage>
</organism>
<feature type="domain" description="Peptidase S1" evidence="9">
    <location>
        <begin position="36"/>
        <end position="264"/>
    </location>
</feature>
<dbReference type="InterPro" id="IPR043504">
    <property type="entry name" value="Peptidase_S1_PA_chymotrypsin"/>
</dbReference>
<comment type="similarity">
    <text evidence="2">Belongs to the peptidase S1 family.</text>
</comment>
<sequence>MKSSLKSAIVAAALAALALASTPTDASVNDIQRKLILGGSVVSAKAKTYTVGLRSSADGETFCGGSLVSPIHVLTSSQCAAKNIRWASIGSLHVSGSKDGEQIKVAAVMNHPNFSSNIDFSSDFTLLELDTPSSYKPVKLAGADDSDFKAGAAATAIGWGLTGENGAMSNELLSVDLTVLSDKECEQLVTIDSSMLCVKGVISKGACAGDTGGPLVVESTSNGRDILVGVVSWNKDKGCGQGPFYPGMYSRVSRARSWIDPIIGSSCFD</sequence>
<evidence type="ECO:0000256" key="3">
    <source>
        <dbReference type="ARBA" id="ARBA00022525"/>
    </source>
</evidence>
<evidence type="ECO:0000256" key="8">
    <source>
        <dbReference type="SAM" id="SignalP"/>
    </source>
</evidence>
<dbReference type="InterPro" id="IPR001314">
    <property type="entry name" value="Peptidase_S1A"/>
</dbReference>
<comment type="subcellular location">
    <subcellularLocation>
        <location evidence="1">Secreted</location>
    </subcellularLocation>
</comment>
<dbReference type="CDD" id="cd00190">
    <property type="entry name" value="Tryp_SPc"/>
    <property type="match status" value="1"/>
</dbReference>
<dbReference type="EMBL" id="JAACNO010001006">
    <property type="protein sequence ID" value="KAF4143504.1"/>
    <property type="molecule type" value="Genomic_DNA"/>
</dbReference>
<proteinExistence type="inferred from homology"/>
<feature type="chain" id="PRO_5035792201" evidence="8">
    <location>
        <begin position="21"/>
        <end position="269"/>
    </location>
</feature>
<evidence type="ECO:0000256" key="7">
    <source>
        <dbReference type="ARBA" id="ARBA00023180"/>
    </source>
</evidence>
<keyword evidence="7" id="KW-0325">Glycoprotein</keyword>
<gene>
    <name evidence="10" type="ORF">GN958_ATG07237</name>
</gene>
<dbReference type="Gene3D" id="2.40.10.10">
    <property type="entry name" value="Trypsin-like serine proteases"/>
    <property type="match status" value="1"/>
</dbReference>
<dbReference type="SUPFAM" id="SSF50494">
    <property type="entry name" value="Trypsin-like serine proteases"/>
    <property type="match status" value="1"/>
</dbReference>
<dbReference type="InterPro" id="IPR009003">
    <property type="entry name" value="Peptidase_S1_PA"/>
</dbReference>
<dbReference type="Pfam" id="PF00089">
    <property type="entry name" value="Trypsin"/>
    <property type="match status" value="1"/>
</dbReference>
<evidence type="ECO:0000313" key="11">
    <source>
        <dbReference type="Proteomes" id="UP000704712"/>
    </source>
</evidence>
<evidence type="ECO:0000256" key="6">
    <source>
        <dbReference type="ARBA" id="ARBA00023157"/>
    </source>
</evidence>
<dbReference type="GO" id="GO:0006508">
    <property type="term" value="P:proteolysis"/>
    <property type="evidence" value="ECO:0007669"/>
    <property type="project" value="InterPro"/>
</dbReference>
<evidence type="ECO:0000259" key="9">
    <source>
        <dbReference type="PROSITE" id="PS50240"/>
    </source>
</evidence>
<name>A0A8S9UWK1_PHYIN</name>
<dbReference type="Proteomes" id="UP000704712">
    <property type="component" value="Unassembled WGS sequence"/>
</dbReference>
<dbReference type="FunFam" id="2.40.10.10:FF:000156">
    <property type="entry name" value="MIP06385p"/>
    <property type="match status" value="1"/>
</dbReference>
<dbReference type="PRINTS" id="PR00722">
    <property type="entry name" value="CHYMOTRYPSIN"/>
</dbReference>